<dbReference type="Proteomes" id="UP000501939">
    <property type="component" value="Chromosome"/>
</dbReference>
<evidence type="ECO:0000259" key="1">
    <source>
        <dbReference type="Pfam" id="PF04230"/>
    </source>
</evidence>
<evidence type="ECO:0000313" key="3">
    <source>
        <dbReference type="Proteomes" id="UP000501939"/>
    </source>
</evidence>
<gene>
    <name evidence="2" type="ORF">G8D99_02615</name>
</gene>
<evidence type="ECO:0000313" key="2">
    <source>
        <dbReference type="EMBL" id="QIO08020.1"/>
    </source>
</evidence>
<name>A0A6G8S1Q3_9GAMM</name>
<dbReference type="GO" id="GO:0016740">
    <property type="term" value="F:transferase activity"/>
    <property type="evidence" value="ECO:0007669"/>
    <property type="project" value="UniProtKB-KW"/>
</dbReference>
<sequence length="294" mass="33609">MILKKASSRNSISIVDGGSKEIIKSNHSIVPCYWWDTSLNFGDWIGPWIISLKFGKNAINTKNIKSVSNTIFSVGSIIHHLPNESGQITVWGSGLIKPISWRKRWSLKKKMKDVEFIAVRGRLTYQEITSKLKTKVPEVFGDPALLLPKYYQPTKKQATKIVLCPHYSHYDELKNKFLDYEDINVIDLKRDPRKVIDDITNAEICISSSLHGLIIAQTYGIPWIWLRFKDNRLSGDSFKFHDFYSTLKNCSHDHVSEHSIKAINYDDILAAANSVKLFELSIDLQLLDSALKEI</sequence>
<keyword evidence="2" id="KW-0808">Transferase</keyword>
<keyword evidence="3" id="KW-1185">Reference proteome</keyword>
<dbReference type="AlphaFoldDB" id="A0A6G8S1Q3"/>
<organism evidence="2 3">
    <name type="scientific">Acinetobacter lanii</name>
    <dbReference type="NCBI Taxonomy" id="2715163"/>
    <lineage>
        <taxon>Bacteria</taxon>
        <taxon>Pseudomonadati</taxon>
        <taxon>Pseudomonadota</taxon>
        <taxon>Gammaproteobacteria</taxon>
        <taxon>Moraxellales</taxon>
        <taxon>Moraxellaceae</taxon>
        <taxon>Acinetobacter</taxon>
    </lineage>
</organism>
<dbReference type="InterPro" id="IPR007345">
    <property type="entry name" value="Polysacch_pyruvyl_Trfase"/>
</dbReference>
<proteinExistence type="predicted"/>
<accession>A0A6G8S1Q3</accession>
<dbReference type="KEGG" id="alj:G8D99_02615"/>
<feature type="domain" description="Polysaccharide pyruvyl transferase" evidence="1">
    <location>
        <begin position="87"/>
        <end position="226"/>
    </location>
</feature>
<dbReference type="RefSeq" id="WP_166322361.1">
    <property type="nucleotide sequence ID" value="NZ_CP049916.1"/>
</dbReference>
<reference evidence="2 3" key="1">
    <citation type="submission" date="2020-03" db="EMBL/GenBank/DDBJ databases">
        <authorList>
            <person name="Zhu W."/>
        </authorList>
    </citation>
    <scope>NUCLEOTIDE SEQUENCE [LARGE SCALE GENOMIC DNA]</scope>
    <source>
        <strain evidence="2 3">185</strain>
    </source>
</reference>
<dbReference type="EMBL" id="CP049916">
    <property type="protein sequence ID" value="QIO08020.1"/>
    <property type="molecule type" value="Genomic_DNA"/>
</dbReference>
<dbReference type="Pfam" id="PF04230">
    <property type="entry name" value="PS_pyruv_trans"/>
    <property type="match status" value="1"/>
</dbReference>
<protein>
    <submittedName>
        <fullName evidence="2">Polysaccharide pyruvyl transferase family protein</fullName>
    </submittedName>
</protein>